<dbReference type="RefSeq" id="WP_135589568.1">
    <property type="nucleotide sequence ID" value="NZ_RQEP01000019.1"/>
</dbReference>
<comment type="caution">
    <text evidence="8">The sequence shown here is derived from an EMBL/GenBank/DDBJ whole genome shotgun (WGS) entry which is preliminary data.</text>
</comment>
<dbReference type="GO" id="GO:0009236">
    <property type="term" value="P:cobalamin biosynthetic process"/>
    <property type="evidence" value="ECO:0007669"/>
    <property type="project" value="UniProtKB-UniPathway"/>
</dbReference>
<evidence type="ECO:0000259" key="6">
    <source>
        <dbReference type="Pfam" id="PF00590"/>
    </source>
</evidence>
<keyword evidence="9" id="KW-1185">Reference proteome</keyword>
<keyword evidence="5" id="KW-0949">S-adenosyl-L-methionine</keyword>
<dbReference type="PIRSF" id="PIRSF036428">
    <property type="entry name" value="CobL"/>
    <property type="match status" value="1"/>
</dbReference>
<keyword evidence="3 8" id="KW-0489">Methyltransferase</keyword>
<dbReference type="InterPro" id="IPR014777">
    <property type="entry name" value="4pyrrole_Mease_sub1"/>
</dbReference>
<dbReference type="Gene3D" id="3.40.1010.10">
    <property type="entry name" value="Cobalt-precorrin-4 Transmethylase, Domain 1"/>
    <property type="match status" value="1"/>
</dbReference>
<dbReference type="GO" id="GO:0000179">
    <property type="term" value="F:rRNA (adenine-N6,N6-)-dimethyltransferase activity"/>
    <property type="evidence" value="ECO:0007669"/>
    <property type="project" value="InterPro"/>
</dbReference>
<evidence type="ECO:0000313" key="8">
    <source>
        <dbReference type="EMBL" id="TGJ99475.1"/>
    </source>
</evidence>
<sequence length="408" mass="44643">MKAVIVVGIGDDGCVGLSSKAMGAVARARVLAGGERHLDFFPQFDGERILIKGDIIKSVEKIAELSAEHTVCVLASGDPLFFGIGNLIIRKVGQEHVEFIPAPSSVQNAFSRIGVKWDDAEILSLHGRPIRGLITKLQSVTKLACLTDDSNSPAEIAKYLLSFGESDWRIIVCENLCGKEERIREFTVEELASTEGISDLNVVILLRKNSHWKPDPILTFQGEDEYAKRLPKKGLITKKEVRVLSLSALEIRSDSVIWDIGAGSGAVSIEAARIAKDGRVYAIEIDPEGIDICEQNILAHKTDNVQVVHGRAPAALEGLESPDSVFVGGSKGSLKEIIHFSLDKLKPEGSLVVNAITLDNVSEAYNTFRELGYLPEVSLIQISRGQKLADYLRYEALNPIHIFKVRKL</sequence>
<dbReference type="InterPro" id="IPR006365">
    <property type="entry name" value="Cbl_synth_CobL"/>
</dbReference>
<reference evidence="8" key="1">
    <citation type="journal article" date="2019" name="PLoS Negl. Trop. Dis.">
        <title>Revisiting the worldwide diversity of Leptospira species in the environment.</title>
        <authorList>
            <person name="Vincent A.T."/>
            <person name="Schiettekatte O."/>
            <person name="Bourhy P."/>
            <person name="Veyrier F.J."/>
            <person name="Picardeau M."/>
        </authorList>
    </citation>
    <scope>NUCLEOTIDE SEQUENCE [LARGE SCALE GENOMIC DNA]</scope>
    <source>
        <strain evidence="8">SSS9</strain>
    </source>
</reference>
<accession>A0A4R9FLE0</accession>
<dbReference type="Pfam" id="PF02475">
    <property type="entry name" value="TRM5-TYW2_MTfase"/>
    <property type="match status" value="1"/>
</dbReference>
<dbReference type="InterPro" id="IPR020596">
    <property type="entry name" value="rRNA_Ade_Mease_Trfase_CS"/>
</dbReference>
<gene>
    <name evidence="8" type="primary">cbiE</name>
    <name evidence="8" type="ORF">EHO59_16595</name>
</gene>
<dbReference type="InterPro" id="IPR035996">
    <property type="entry name" value="4pyrrol_Methylase_sf"/>
</dbReference>
<keyword evidence="2" id="KW-0169">Cobalamin biosynthesis</keyword>
<dbReference type="InterPro" id="IPR014776">
    <property type="entry name" value="4pyrrole_Mease_sub2"/>
</dbReference>
<name>A0A4R9FLE0_9LEPT</name>
<dbReference type="SUPFAM" id="SSF53790">
    <property type="entry name" value="Tetrapyrrole methylase"/>
    <property type="match status" value="1"/>
</dbReference>
<evidence type="ECO:0000256" key="2">
    <source>
        <dbReference type="ARBA" id="ARBA00022573"/>
    </source>
</evidence>
<evidence type="ECO:0000256" key="4">
    <source>
        <dbReference type="ARBA" id="ARBA00022679"/>
    </source>
</evidence>
<dbReference type="Pfam" id="PF00590">
    <property type="entry name" value="TP_methylase"/>
    <property type="match status" value="1"/>
</dbReference>
<evidence type="ECO:0000256" key="3">
    <source>
        <dbReference type="ARBA" id="ARBA00022603"/>
    </source>
</evidence>
<evidence type="ECO:0000259" key="7">
    <source>
        <dbReference type="Pfam" id="PF02475"/>
    </source>
</evidence>
<dbReference type="InterPro" id="IPR050714">
    <property type="entry name" value="Cobalamin_biosynth_MTase"/>
</dbReference>
<dbReference type="InterPro" id="IPR029063">
    <property type="entry name" value="SAM-dependent_MTases_sf"/>
</dbReference>
<dbReference type="CDD" id="cd02440">
    <property type="entry name" value="AdoMet_MTases"/>
    <property type="match status" value="1"/>
</dbReference>
<dbReference type="AlphaFoldDB" id="A0A4R9FLE0"/>
<dbReference type="InterPro" id="IPR014008">
    <property type="entry name" value="Cbl_synth_MTase_CbiT"/>
</dbReference>
<dbReference type="NCBIfam" id="TIGR02469">
    <property type="entry name" value="CbiT"/>
    <property type="match status" value="1"/>
</dbReference>
<dbReference type="InterPro" id="IPR056743">
    <property type="entry name" value="TRM5-TYW2-like_MTfase"/>
</dbReference>
<feature type="domain" description="Tetrapyrrole methylase" evidence="6">
    <location>
        <begin position="4"/>
        <end position="192"/>
    </location>
</feature>
<evidence type="ECO:0000313" key="9">
    <source>
        <dbReference type="Proteomes" id="UP000297453"/>
    </source>
</evidence>
<dbReference type="CDD" id="cd11644">
    <property type="entry name" value="Precorrin-6Y-MT"/>
    <property type="match status" value="1"/>
</dbReference>
<dbReference type="SUPFAM" id="SSF53335">
    <property type="entry name" value="S-adenosyl-L-methionine-dependent methyltransferases"/>
    <property type="match status" value="1"/>
</dbReference>
<dbReference type="GO" id="GO:0008276">
    <property type="term" value="F:protein methyltransferase activity"/>
    <property type="evidence" value="ECO:0007669"/>
    <property type="project" value="InterPro"/>
</dbReference>
<dbReference type="Gene3D" id="3.40.50.150">
    <property type="entry name" value="Vaccinia Virus protein VP39"/>
    <property type="match status" value="1"/>
</dbReference>
<dbReference type="NCBIfam" id="TIGR02467">
    <property type="entry name" value="CbiE"/>
    <property type="match status" value="1"/>
</dbReference>
<dbReference type="InterPro" id="IPR000878">
    <property type="entry name" value="4pyrrol_Mease"/>
</dbReference>
<dbReference type="InterPro" id="IPR012818">
    <property type="entry name" value="CbiE"/>
</dbReference>
<evidence type="ECO:0000256" key="1">
    <source>
        <dbReference type="ARBA" id="ARBA00004953"/>
    </source>
</evidence>
<dbReference type="EMBL" id="RQEP01000019">
    <property type="protein sequence ID" value="TGJ99475.1"/>
    <property type="molecule type" value="Genomic_DNA"/>
</dbReference>
<keyword evidence="4 8" id="KW-0808">Transferase</keyword>
<protein>
    <submittedName>
        <fullName evidence="8">Precorrin-6y C5,15-methyltransferase (Decarboxylating) subunit CbiE</fullName>
    </submittedName>
</protein>
<organism evidence="8 9">
    <name type="scientific">Leptospira semungkisensis</name>
    <dbReference type="NCBI Taxonomy" id="2484985"/>
    <lineage>
        <taxon>Bacteria</taxon>
        <taxon>Pseudomonadati</taxon>
        <taxon>Spirochaetota</taxon>
        <taxon>Spirochaetia</taxon>
        <taxon>Leptospirales</taxon>
        <taxon>Leptospiraceae</taxon>
        <taxon>Leptospira</taxon>
    </lineage>
</organism>
<dbReference type="UniPathway" id="UPA00148"/>
<proteinExistence type="predicted"/>
<dbReference type="Gene3D" id="3.30.950.10">
    <property type="entry name" value="Methyltransferase, Cobalt-precorrin-4 Transmethylase, Domain 2"/>
    <property type="match status" value="1"/>
</dbReference>
<feature type="domain" description="TRM5/TYW2-like methyltransferase" evidence="7">
    <location>
        <begin position="252"/>
        <end position="352"/>
    </location>
</feature>
<dbReference type="PANTHER" id="PTHR43182:SF1">
    <property type="entry name" value="COBALT-PRECORRIN-7 C(5)-METHYLTRANSFERASE"/>
    <property type="match status" value="1"/>
</dbReference>
<comment type="pathway">
    <text evidence="1">Cofactor biosynthesis; adenosylcobalamin biosynthesis.</text>
</comment>
<dbReference type="PANTHER" id="PTHR43182">
    <property type="entry name" value="COBALT-PRECORRIN-6B C(15)-METHYLTRANSFERASE (DECARBOXYLATING)"/>
    <property type="match status" value="1"/>
</dbReference>
<dbReference type="PROSITE" id="PS01131">
    <property type="entry name" value="RRNA_A_DIMETH"/>
    <property type="match status" value="1"/>
</dbReference>
<dbReference type="OrthoDB" id="9780707at2"/>
<dbReference type="Proteomes" id="UP000297453">
    <property type="component" value="Unassembled WGS sequence"/>
</dbReference>
<evidence type="ECO:0000256" key="5">
    <source>
        <dbReference type="ARBA" id="ARBA00022691"/>
    </source>
</evidence>